<dbReference type="Proteomes" id="UP000789375">
    <property type="component" value="Unassembled WGS sequence"/>
</dbReference>
<proteinExistence type="predicted"/>
<protein>
    <submittedName>
        <fullName evidence="1">14438_t:CDS:1</fullName>
    </submittedName>
</protein>
<feature type="non-terminal residue" evidence="1">
    <location>
        <position position="1"/>
    </location>
</feature>
<dbReference type="EMBL" id="CAJVPP010010407">
    <property type="protein sequence ID" value="CAG8710075.1"/>
    <property type="molecule type" value="Genomic_DNA"/>
</dbReference>
<organism evidence="1 2">
    <name type="scientific">Funneliformis mosseae</name>
    <name type="common">Endomycorrhizal fungus</name>
    <name type="synonym">Glomus mosseae</name>
    <dbReference type="NCBI Taxonomy" id="27381"/>
    <lineage>
        <taxon>Eukaryota</taxon>
        <taxon>Fungi</taxon>
        <taxon>Fungi incertae sedis</taxon>
        <taxon>Mucoromycota</taxon>
        <taxon>Glomeromycotina</taxon>
        <taxon>Glomeromycetes</taxon>
        <taxon>Glomerales</taxon>
        <taxon>Glomeraceae</taxon>
        <taxon>Funneliformis</taxon>
    </lineage>
</organism>
<evidence type="ECO:0000313" key="1">
    <source>
        <dbReference type="EMBL" id="CAG8710075.1"/>
    </source>
</evidence>
<gene>
    <name evidence="1" type="ORF">FMOSSE_LOCUS14262</name>
</gene>
<reference evidence="1" key="1">
    <citation type="submission" date="2021-06" db="EMBL/GenBank/DDBJ databases">
        <authorList>
            <person name="Kallberg Y."/>
            <person name="Tangrot J."/>
            <person name="Rosling A."/>
        </authorList>
    </citation>
    <scope>NUCLEOTIDE SEQUENCE</scope>
    <source>
        <strain evidence="1">87-6 pot B 2015</strain>
    </source>
</reference>
<comment type="caution">
    <text evidence="1">The sequence shown here is derived from an EMBL/GenBank/DDBJ whole genome shotgun (WGS) entry which is preliminary data.</text>
</comment>
<accession>A0A9N9HWV2</accession>
<keyword evidence="2" id="KW-1185">Reference proteome</keyword>
<evidence type="ECO:0000313" key="2">
    <source>
        <dbReference type="Proteomes" id="UP000789375"/>
    </source>
</evidence>
<sequence>MASSMETDQTLKLDKYARAPFLVRDIAEDFALPRLAVGEIDRISG</sequence>
<name>A0A9N9HWV2_FUNMO</name>
<dbReference type="AlphaFoldDB" id="A0A9N9HWV2"/>